<evidence type="ECO:0000313" key="2">
    <source>
        <dbReference type="EMBL" id="KAK8845898.1"/>
    </source>
</evidence>
<sequence length="231" mass="26861">MDTNNEANVQLIKALILLIDINFRKYESKEVARLLLQSLEKLLHCSEYKRLVSALLINKFDLFFDKIGLIEFEHLFSIFYHPPKENGDIFNEWALNKISHSSLLSKIIMSLFTHKWQSISRNQDPYSWFVDVLLIAQQNLFEEAAEIVEKDHLNLNKSTLTSTLGSYAQFLMCHFVKVLEKVIEENPNIQNRKLDYDSLLYILISNFFASATPITGCIQYTNLIMMMLGKS</sequence>
<organism evidence="2 3">
    <name type="scientific">Tritrichomonas musculus</name>
    <dbReference type="NCBI Taxonomy" id="1915356"/>
    <lineage>
        <taxon>Eukaryota</taxon>
        <taxon>Metamonada</taxon>
        <taxon>Parabasalia</taxon>
        <taxon>Tritrichomonadida</taxon>
        <taxon>Tritrichomonadidae</taxon>
        <taxon>Tritrichomonas</taxon>
    </lineage>
</organism>
<reference evidence="2 3" key="1">
    <citation type="submission" date="2024-04" db="EMBL/GenBank/DDBJ databases">
        <title>Tritrichomonas musculus Genome.</title>
        <authorList>
            <person name="Alves-Ferreira E."/>
            <person name="Grigg M."/>
            <person name="Lorenzi H."/>
            <person name="Galac M."/>
        </authorList>
    </citation>
    <scope>NUCLEOTIDE SEQUENCE [LARGE SCALE GENOMIC DNA]</scope>
    <source>
        <strain evidence="2 3">EAF2021</strain>
    </source>
</reference>
<accession>A0ABR2HFN1</accession>
<evidence type="ECO:0000313" key="3">
    <source>
        <dbReference type="Proteomes" id="UP001470230"/>
    </source>
</evidence>
<keyword evidence="1" id="KW-0472">Membrane</keyword>
<dbReference type="EMBL" id="JAPFFF010000030">
    <property type="protein sequence ID" value="KAK8845898.1"/>
    <property type="molecule type" value="Genomic_DNA"/>
</dbReference>
<protein>
    <submittedName>
        <fullName evidence="2">Uncharacterized protein</fullName>
    </submittedName>
</protein>
<keyword evidence="1" id="KW-0812">Transmembrane</keyword>
<feature type="transmembrane region" description="Helical" evidence="1">
    <location>
        <begin position="199"/>
        <end position="221"/>
    </location>
</feature>
<evidence type="ECO:0000256" key="1">
    <source>
        <dbReference type="SAM" id="Phobius"/>
    </source>
</evidence>
<keyword evidence="3" id="KW-1185">Reference proteome</keyword>
<gene>
    <name evidence="2" type="ORF">M9Y10_020826</name>
</gene>
<proteinExistence type="predicted"/>
<keyword evidence="1" id="KW-1133">Transmembrane helix</keyword>
<name>A0ABR2HFN1_9EUKA</name>
<comment type="caution">
    <text evidence="2">The sequence shown here is derived from an EMBL/GenBank/DDBJ whole genome shotgun (WGS) entry which is preliminary data.</text>
</comment>
<dbReference type="Proteomes" id="UP001470230">
    <property type="component" value="Unassembled WGS sequence"/>
</dbReference>